<feature type="compositionally biased region" description="Acidic residues" evidence="1">
    <location>
        <begin position="24"/>
        <end position="35"/>
    </location>
</feature>
<proteinExistence type="predicted"/>
<gene>
    <name evidence="3" type="ORF">Pcinc_005737</name>
</gene>
<accession>A0AAE1GEF8</accession>
<evidence type="ECO:0000313" key="4">
    <source>
        <dbReference type="Proteomes" id="UP001286313"/>
    </source>
</evidence>
<dbReference type="Pfam" id="PF13843">
    <property type="entry name" value="DDE_Tnp_1_7"/>
    <property type="match status" value="1"/>
</dbReference>
<reference evidence="3" key="1">
    <citation type="submission" date="2023-10" db="EMBL/GenBank/DDBJ databases">
        <title>Genome assemblies of two species of porcelain crab, Petrolisthes cinctipes and Petrolisthes manimaculis (Anomura: Porcellanidae).</title>
        <authorList>
            <person name="Angst P."/>
        </authorList>
    </citation>
    <scope>NUCLEOTIDE SEQUENCE</scope>
    <source>
        <strain evidence="3">PB745_01</strain>
        <tissue evidence="3">Gill</tissue>
    </source>
</reference>
<dbReference type="EMBL" id="JAWQEG010000431">
    <property type="protein sequence ID" value="KAK3890360.1"/>
    <property type="molecule type" value="Genomic_DNA"/>
</dbReference>
<dbReference type="PANTHER" id="PTHR46599">
    <property type="entry name" value="PIGGYBAC TRANSPOSABLE ELEMENT-DERIVED PROTEIN 4"/>
    <property type="match status" value="1"/>
</dbReference>
<comment type="caution">
    <text evidence="3">The sequence shown here is derived from an EMBL/GenBank/DDBJ whole genome shotgun (WGS) entry which is preliminary data.</text>
</comment>
<keyword evidence="4" id="KW-1185">Reference proteome</keyword>
<dbReference type="Proteomes" id="UP001286313">
    <property type="component" value="Unassembled WGS sequence"/>
</dbReference>
<sequence length="744" mass="84130">MASRKRRLDTSGEVRECLDSLLSSEEDDLLEDDSTTDSSGGELDREHELPPDSDEEMQFVVGERTQFPSSTPKKPTLSKKIPPTPTSPIPSPTQQQPGPSHCREPPATTSARQQRGRRATRATSRDTDDEEFDADNPQPLRVRRRPSITGATRRASRSRSRSRRSQSRQRRSQTSSSHEGEERIGRHRREVSPHPDLIVDLGADTMSSNCGFEWQCQPSHTRLSRTLSRNIIHEAPGPTVEAQGLTECVSVFELFFPDNIILEIVQRTNQKIAIYRQAYKKKDASVADTNPLEIRALIGILLLAGVQRSNHLNYLELWHSRMGSPPYKAAMSSTRFAFLINSLRFDNPDTRQERRRTDRFAPVRSIWDSFIERCRRMYTPGENLTIDEQLLAFRGRAVFRMYIPKKPAKYGLKLILCCDNKSKYLLGAIPYVGKQEPPPQGDLSLGHYYVRQLTRPYHQSNRNVTVDNWFTSIPFAMDLQSNCGLTLVGTIKSNKKEIPSQMRSMEGRIPGSSAFLYDDYMTLVSYAPLTKKGKSSKLVHLLSTMHSTPTLGDHGKPEVVLFYNSTKRGVDAFDQMCATYSCSRKTQRWPLCIFYGMLNAGGINSWIVHSANCTSAGRPPLRRRTFLMELAMELIRPWAQHRLTRPTLSCELVALIRSAFDLPSQPLQAAQAPEREVALLHNSHFNPEKRCKDCPGTAKKSKYVCRGCKVSNCARHLYTYCISCISKGPSCAQCGQPVEEEVVD</sequence>
<protein>
    <recommendedName>
        <fullName evidence="2">PiggyBac transposable element-derived protein domain-containing protein</fullName>
    </recommendedName>
</protein>
<feature type="compositionally biased region" description="Pro residues" evidence="1">
    <location>
        <begin position="82"/>
        <end position="91"/>
    </location>
</feature>
<evidence type="ECO:0000259" key="2">
    <source>
        <dbReference type="Pfam" id="PF13843"/>
    </source>
</evidence>
<dbReference type="InterPro" id="IPR029526">
    <property type="entry name" value="PGBD"/>
</dbReference>
<evidence type="ECO:0000256" key="1">
    <source>
        <dbReference type="SAM" id="MobiDB-lite"/>
    </source>
</evidence>
<evidence type="ECO:0000313" key="3">
    <source>
        <dbReference type="EMBL" id="KAK3890360.1"/>
    </source>
</evidence>
<organism evidence="3 4">
    <name type="scientific">Petrolisthes cinctipes</name>
    <name type="common">Flat porcelain crab</name>
    <dbReference type="NCBI Taxonomy" id="88211"/>
    <lineage>
        <taxon>Eukaryota</taxon>
        <taxon>Metazoa</taxon>
        <taxon>Ecdysozoa</taxon>
        <taxon>Arthropoda</taxon>
        <taxon>Crustacea</taxon>
        <taxon>Multicrustacea</taxon>
        <taxon>Malacostraca</taxon>
        <taxon>Eumalacostraca</taxon>
        <taxon>Eucarida</taxon>
        <taxon>Decapoda</taxon>
        <taxon>Pleocyemata</taxon>
        <taxon>Anomura</taxon>
        <taxon>Galatheoidea</taxon>
        <taxon>Porcellanidae</taxon>
        <taxon>Petrolisthes</taxon>
    </lineage>
</organism>
<name>A0AAE1GEF8_PETCI</name>
<feature type="domain" description="PiggyBac transposable element-derived protein" evidence="2">
    <location>
        <begin position="249"/>
        <end position="606"/>
    </location>
</feature>
<feature type="compositionally biased region" description="Basic residues" evidence="1">
    <location>
        <begin position="154"/>
        <end position="171"/>
    </location>
</feature>
<dbReference type="AlphaFoldDB" id="A0AAE1GEF8"/>
<feature type="region of interest" description="Disordered" evidence="1">
    <location>
        <begin position="19"/>
        <end position="194"/>
    </location>
</feature>
<feature type="compositionally biased region" description="Low complexity" evidence="1">
    <location>
        <begin position="68"/>
        <end position="81"/>
    </location>
</feature>
<dbReference type="PANTHER" id="PTHR46599:SF6">
    <property type="entry name" value="DUAL SPECIFICITY PHOSPHATASE 26"/>
    <property type="match status" value="1"/>
</dbReference>